<evidence type="ECO:0000259" key="4">
    <source>
        <dbReference type="PROSITE" id="PS50157"/>
    </source>
</evidence>
<dbReference type="PROSITE" id="PS00028">
    <property type="entry name" value="ZINC_FINGER_C2H2_1"/>
    <property type="match status" value="2"/>
</dbReference>
<dbReference type="EMBL" id="CADEBC010000507">
    <property type="protein sequence ID" value="CAB3241002.1"/>
    <property type="molecule type" value="Genomic_DNA"/>
</dbReference>
<dbReference type="AlphaFoldDB" id="A0A8S1A4R2"/>
<keyword evidence="6" id="KW-1185">Reference proteome</keyword>
<feature type="domain" description="C2H2-type" evidence="4">
    <location>
        <begin position="408"/>
        <end position="436"/>
    </location>
</feature>
<dbReference type="InterPro" id="IPR012934">
    <property type="entry name" value="Znf_AD"/>
</dbReference>
<reference evidence="5 6" key="1">
    <citation type="submission" date="2020-04" db="EMBL/GenBank/DDBJ databases">
        <authorList>
            <person name="Wallbank WR R."/>
            <person name="Pardo Diaz C."/>
            <person name="Kozak K."/>
            <person name="Martin S."/>
            <person name="Jiggins C."/>
            <person name="Moest M."/>
            <person name="Warren A I."/>
            <person name="Byers J.R.P. K."/>
            <person name="Montejo-Kovacevich G."/>
            <person name="Yen C E."/>
        </authorList>
    </citation>
    <scope>NUCLEOTIDE SEQUENCE [LARGE SCALE GENOMIC DNA]</scope>
</reference>
<evidence type="ECO:0000256" key="3">
    <source>
        <dbReference type="SAM" id="MobiDB-lite"/>
    </source>
</evidence>
<gene>
    <name evidence="5" type="ORF">APLA_LOCUS8443</name>
</gene>
<evidence type="ECO:0000256" key="2">
    <source>
        <dbReference type="SAM" id="Coils"/>
    </source>
</evidence>
<dbReference type="SMART" id="SM00355">
    <property type="entry name" value="ZnF_C2H2"/>
    <property type="match status" value="3"/>
</dbReference>
<protein>
    <recommendedName>
        <fullName evidence="4">C2H2-type domain-containing protein</fullName>
    </recommendedName>
</protein>
<evidence type="ECO:0000256" key="1">
    <source>
        <dbReference type="PROSITE-ProRule" id="PRU00042"/>
    </source>
</evidence>
<keyword evidence="1" id="KW-0479">Metal-binding</keyword>
<feature type="coiled-coil region" evidence="2">
    <location>
        <begin position="222"/>
        <end position="249"/>
    </location>
</feature>
<dbReference type="InterPro" id="IPR013087">
    <property type="entry name" value="Znf_C2H2_type"/>
</dbReference>
<dbReference type="GO" id="GO:0005634">
    <property type="term" value="C:nucleus"/>
    <property type="evidence" value="ECO:0007669"/>
    <property type="project" value="InterPro"/>
</dbReference>
<proteinExistence type="predicted"/>
<evidence type="ECO:0000313" key="6">
    <source>
        <dbReference type="Proteomes" id="UP000494106"/>
    </source>
</evidence>
<keyword evidence="1" id="KW-0862">Zinc</keyword>
<dbReference type="GO" id="GO:0008270">
    <property type="term" value="F:zinc ion binding"/>
    <property type="evidence" value="ECO:0007669"/>
    <property type="project" value="UniProtKB-KW"/>
</dbReference>
<dbReference type="PROSITE" id="PS50157">
    <property type="entry name" value="ZINC_FINGER_C2H2_2"/>
    <property type="match status" value="1"/>
</dbReference>
<evidence type="ECO:0000313" key="5">
    <source>
        <dbReference type="EMBL" id="CAB3241002.1"/>
    </source>
</evidence>
<organism evidence="5 6">
    <name type="scientific">Arctia plantaginis</name>
    <name type="common">Wood tiger moth</name>
    <name type="synonym">Phalaena plantaginis</name>
    <dbReference type="NCBI Taxonomy" id="874455"/>
    <lineage>
        <taxon>Eukaryota</taxon>
        <taxon>Metazoa</taxon>
        <taxon>Ecdysozoa</taxon>
        <taxon>Arthropoda</taxon>
        <taxon>Hexapoda</taxon>
        <taxon>Insecta</taxon>
        <taxon>Pterygota</taxon>
        <taxon>Neoptera</taxon>
        <taxon>Endopterygota</taxon>
        <taxon>Lepidoptera</taxon>
        <taxon>Glossata</taxon>
        <taxon>Ditrysia</taxon>
        <taxon>Noctuoidea</taxon>
        <taxon>Erebidae</taxon>
        <taxon>Arctiinae</taxon>
        <taxon>Arctia</taxon>
    </lineage>
</organism>
<sequence>MDCEDSINLYLIPKALFCICCLEQTGPYVKLGACSHREYLDSFPIPVISSVPETVCYSCHGTLKKIAQFRLQVQQSFNLLEKKIESLENITSNKRNLTISKTRLLNTPELIKHVKEEPENKSDSVTKMKNNRTALEILNNNTNSLSSLTSYQNFIGLTESLLEVTSNHFNLSLISTPVPPESNIEKKNSGPYGTPVLPDEIKQEPEMEIVSDPISLAVNIDVNSKESRIKKKENEIDIVDETLERVSHNHEDNNEDPYTMKDLTYDSVVFPEYTYKNREIQNVSEKSNLSINKKHIENNNSKTSVLPKESKMECDDVTYGKIMLPDGIKDHPEKLDDSLTTIENCLGEIWQKEYNTRSPESSSIVNGGYSQRKSRSSLCLIPIKLSKKELEAERLEKLNSSEFRLMEYRCRHCITGFLFKENLNDHIKRKHARKDPKTHVTCEICRQVVLCKDAREHKIRHYNRLECKICKKRFVLFDEAYDHYSSAHTPLNNKKNINRQLESYIRSKRLQAKKKSVNKLITGTTIEGGKTDGTESLPESSCSK</sequence>
<dbReference type="SMART" id="SM00868">
    <property type="entry name" value="zf-AD"/>
    <property type="match status" value="1"/>
</dbReference>
<dbReference type="Proteomes" id="UP000494106">
    <property type="component" value="Unassembled WGS sequence"/>
</dbReference>
<name>A0A8S1A4R2_ARCPL</name>
<accession>A0A8S1A4R2</accession>
<comment type="caution">
    <text evidence="5">The sequence shown here is derived from an EMBL/GenBank/DDBJ whole genome shotgun (WGS) entry which is preliminary data.</text>
</comment>
<dbReference type="OrthoDB" id="8123506at2759"/>
<feature type="region of interest" description="Disordered" evidence="3">
    <location>
        <begin position="524"/>
        <end position="544"/>
    </location>
</feature>
<keyword evidence="2" id="KW-0175">Coiled coil</keyword>
<keyword evidence="1" id="KW-0863">Zinc-finger</keyword>